<comment type="similarity">
    <text evidence="1">Belongs to the ustYa family.</text>
</comment>
<dbReference type="OrthoDB" id="3687641at2759"/>
<name>A0A9P9DR95_9PLEO</name>
<evidence type="ECO:0000313" key="3">
    <source>
        <dbReference type="EMBL" id="KAH7123582.1"/>
    </source>
</evidence>
<keyword evidence="4" id="KW-1185">Reference proteome</keyword>
<dbReference type="PANTHER" id="PTHR33365:SF7">
    <property type="entry name" value="TAT PATHWAY SIGNAL SEQUENCE"/>
    <property type="match status" value="1"/>
</dbReference>
<comment type="caution">
    <text evidence="3">The sequence shown here is derived from an EMBL/GenBank/DDBJ whole genome shotgun (WGS) entry which is preliminary data.</text>
</comment>
<keyword evidence="2" id="KW-1133">Transmembrane helix</keyword>
<evidence type="ECO:0000256" key="1">
    <source>
        <dbReference type="ARBA" id="ARBA00035112"/>
    </source>
</evidence>
<dbReference type="GO" id="GO:0043386">
    <property type="term" value="P:mycotoxin biosynthetic process"/>
    <property type="evidence" value="ECO:0007669"/>
    <property type="project" value="InterPro"/>
</dbReference>
<accession>A0A9P9DR95</accession>
<feature type="transmembrane region" description="Helical" evidence="2">
    <location>
        <begin position="73"/>
        <end position="99"/>
    </location>
</feature>
<protein>
    <submittedName>
        <fullName evidence="3">Uncharacterized protein</fullName>
    </submittedName>
</protein>
<proteinExistence type="inferred from homology"/>
<dbReference type="EMBL" id="JAGMWT010000008">
    <property type="protein sequence ID" value="KAH7123582.1"/>
    <property type="molecule type" value="Genomic_DNA"/>
</dbReference>
<sequence length="295" mass="34033">MTYFIKFRPECLLPHLYLFSISLAIMQLANEHGSEADAIPSTQPLLRHSGDHDEPVVEKIPSMSKDRTFSSRVSLYALIHITLVVVYSALYIFAVNYLLERKVSTNSLPLPAREAIKPQLRYFTTDIKTNPFAGTPRPELEDAWHNLLENDNIYLPRKFLDALNLNTIYTRDGINGIASLSIFHALHCLKLIRQTVYLPHYHPNLTGTALQRHFLHTDHCIEYLRESLTCHPDISLVTFRWINDTAQHRDEPNAFYPTNFDAGIHECNDWSAINEWAGERRWNLWNLEGLNRPGA</sequence>
<reference evidence="3" key="1">
    <citation type="journal article" date="2021" name="Nat. Commun.">
        <title>Genetic determinants of endophytism in the Arabidopsis root mycobiome.</title>
        <authorList>
            <person name="Mesny F."/>
            <person name="Miyauchi S."/>
            <person name="Thiergart T."/>
            <person name="Pickel B."/>
            <person name="Atanasova L."/>
            <person name="Karlsson M."/>
            <person name="Huettel B."/>
            <person name="Barry K.W."/>
            <person name="Haridas S."/>
            <person name="Chen C."/>
            <person name="Bauer D."/>
            <person name="Andreopoulos W."/>
            <person name="Pangilinan J."/>
            <person name="LaButti K."/>
            <person name="Riley R."/>
            <person name="Lipzen A."/>
            <person name="Clum A."/>
            <person name="Drula E."/>
            <person name="Henrissat B."/>
            <person name="Kohler A."/>
            <person name="Grigoriev I.V."/>
            <person name="Martin F.M."/>
            <person name="Hacquard S."/>
        </authorList>
    </citation>
    <scope>NUCLEOTIDE SEQUENCE</scope>
    <source>
        <strain evidence="3">MPI-CAGE-CH-0243</strain>
    </source>
</reference>
<dbReference type="PANTHER" id="PTHR33365">
    <property type="entry name" value="YALI0B05434P"/>
    <property type="match status" value="1"/>
</dbReference>
<dbReference type="InterPro" id="IPR021765">
    <property type="entry name" value="UstYa-like"/>
</dbReference>
<evidence type="ECO:0000256" key="2">
    <source>
        <dbReference type="SAM" id="Phobius"/>
    </source>
</evidence>
<dbReference type="Proteomes" id="UP000700596">
    <property type="component" value="Unassembled WGS sequence"/>
</dbReference>
<evidence type="ECO:0000313" key="4">
    <source>
        <dbReference type="Proteomes" id="UP000700596"/>
    </source>
</evidence>
<organism evidence="3 4">
    <name type="scientific">Dendryphion nanum</name>
    <dbReference type="NCBI Taxonomy" id="256645"/>
    <lineage>
        <taxon>Eukaryota</taxon>
        <taxon>Fungi</taxon>
        <taxon>Dikarya</taxon>
        <taxon>Ascomycota</taxon>
        <taxon>Pezizomycotina</taxon>
        <taxon>Dothideomycetes</taxon>
        <taxon>Pleosporomycetidae</taxon>
        <taxon>Pleosporales</taxon>
        <taxon>Torulaceae</taxon>
        <taxon>Dendryphion</taxon>
    </lineage>
</organism>
<keyword evidence="2" id="KW-0472">Membrane</keyword>
<keyword evidence="2" id="KW-0812">Transmembrane</keyword>
<dbReference type="AlphaFoldDB" id="A0A9P9DR95"/>
<gene>
    <name evidence="3" type="ORF">B0J11DRAFT_315484</name>
</gene>
<dbReference type="Pfam" id="PF11807">
    <property type="entry name" value="UstYa"/>
    <property type="match status" value="1"/>
</dbReference>